<proteinExistence type="predicted"/>
<sequence>MKKYLALNMDLSKKKINYKRVFARDKKEAIKNTKAFIKKNNPYVLICEDYIRENMIWHKGE</sequence>
<dbReference type="AlphaFoldDB" id="A0A6M3IXF2"/>
<evidence type="ECO:0000313" key="1">
    <source>
        <dbReference type="EMBL" id="QJA62223.1"/>
    </source>
</evidence>
<gene>
    <name evidence="1" type="ORF">MM415B00808_0008</name>
</gene>
<dbReference type="EMBL" id="MT141465">
    <property type="protein sequence ID" value="QJA62223.1"/>
    <property type="molecule type" value="Genomic_DNA"/>
</dbReference>
<reference evidence="1" key="1">
    <citation type="submission" date="2020-03" db="EMBL/GenBank/DDBJ databases">
        <title>The deep terrestrial virosphere.</title>
        <authorList>
            <person name="Holmfeldt K."/>
            <person name="Nilsson E."/>
            <person name="Simone D."/>
            <person name="Lopez-Fernandez M."/>
            <person name="Wu X."/>
            <person name="de Brujin I."/>
            <person name="Lundin D."/>
            <person name="Andersson A."/>
            <person name="Bertilsson S."/>
            <person name="Dopson M."/>
        </authorList>
    </citation>
    <scope>NUCLEOTIDE SEQUENCE</scope>
    <source>
        <strain evidence="1">MM415B00808</strain>
    </source>
</reference>
<accession>A0A6M3IXF2</accession>
<organism evidence="1">
    <name type="scientific">viral metagenome</name>
    <dbReference type="NCBI Taxonomy" id="1070528"/>
    <lineage>
        <taxon>unclassified sequences</taxon>
        <taxon>metagenomes</taxon>
        <taxon>organismal metagenomes</taxon>
    </lineage>
</organism>
<name>A0A6M3IXF2_9ZZZZ</name>
<protein>
    <submittedName>
        <fullName evidence="1">Uncharacterized protein</fullName>
    </submittedName>
</protein>